<comment type="caution">
    <text evidence="1">The sequence shown here is derived from an EMBL/GenBank/DDBJ whole genome shotgun (WGS) entry which is preliminary data.</text>
</comment>
<keyword evidence="2" id="KW-1185">Reference proteome</keyword>
<protein>
    <submittedName>
        <fullName evidence="1">Uncharacterized protein</fullName>
    </submittedName>
</protein>
<proteinExistence type="predicted"/>
<dbReference type="Proteomes" id="UP001172082">
    <property type="component" value="Unassembled WGS sequence"/>
</dbReference>
<accession>A0ABT8KIB7</accession>
<sequence length="158" mass="18538">MRKNDASRKTVSYTEAKNIGILFTIENREKHEKVKSLIKTLKEDGKTVDVLCLLLPGKENYDFTFDYFTPKDFSFFGQVTSELVASFNDKEFDYLIYLDIQPDIFAENILANCRAKCRIGKFVNEQKSPFYELMIKTQETQDLQLFINEVYHYLKVLS</sequence>
<dbReference type="Pfam" id="PF21857">
    <property type="entry name" value="DUF6913"/>
    <property type="match status" value="1"/>
</dbReference>
<evidence type="ECO:0000313" key="2">
    <source>
        <dbReference type="Proteomes" id="UP001172082"/>
    </source>
</evidence>
<name>A0ABT8KIB7_9BACT</name>
<organism evidence="1 2">
    <name type="scientific">Splendidivirga corallicola</name>
    <dbReference type="NCBI Taxonomy" id="3051826"/>
    <lineage>
        <taxon>Bacteria</taxon>
        <taxon>Pseudomonadati</taxon>
        <taxon>Bacteroidota</taxon>
        <taxon>Cytophagia</taxon>
        <taxon>Cytophagales</taxon>
        <taxon>Splendidivirgaceae</taxon>
        <taxon>Splendidivirga</taxon>
    </lineage>
</organism>
<dbReference type="EMBL" id="JAUJEA010000001">
    <property type="protein sequence ID" value="MDN5200466.1"/>
    <property type="molecule type" value="Genomic_DNA"/>
</dbReference>
<gene>
    <name evidence="1" type="ORF">QQ008_03815</name>
</gene>
<reference evidence="1" key="1">
    <citation type="submission" date="2023-06" db="EMBL/GenBank/DDBJ databases">
        <title>Genomic of Parafulvivirga corallium.</title>
        <authorList>
            <person name="Wang G."/>
        </authorList>
    </citation>
    <scope>NUCLEOTIDE SEQUENCE</scope>
    <source>
        <strain evidence="1">BMA10</strain>
    </source>
</reference>
<evidence type="ECO:0000313" key="1">
    <source>
        <dbReference type="EMBL" id="MDN5200466.1"/>
    </source>
</evidence>
<dbReference type="InterPro" id="IPR054207">
    <property type="entry name" value="DUF6913"/>
</dbReference>